<protein>
    <recommendedName>
        <fullName evidence="1">Coiled-coil domain-containing protein 22 homolog</fullName>
    </recommendedName>
</protein>
<keyword evidence="3" id="KW-0472">Membrane</keyword>
<evidence type="ECO:0000259" key="4">
    <source>
        <dbReference type="Pfam" id="PF05667"/>
    </source>
</evidence>
<evidence type="ECO:0000256" key="2">
    <source>
        <dbReference type="SAM" id="Coils"/>
    </source>
</evidence>
<evidence type="ECO:0000256" key="1">
    <source>
        <dbReference type="ARBA" id="ARBA00017553"/>
    </source>
</evidence>
<feature type="coiled-coil region" evidence="2">
    <location>
        <begin position="419"/>
        <end position="446"/>
    </location>
</feature>
<proteinExistence type="predicted"/>
<keyword evidence="5" id="KW-1185">Reference proteome</keyword>
<organism evidence="5 6">
    <name type="scientific">Heterorhabditis bacteriophora</name>
    <name type="common">Entomopathogenic nematode worm</name>
    <dbReference type="NCBI Taxonomy" id="37862"/>
    <lineage>
        <taxon>Eukaryota</taxon>
        <taxon>Metazoa</taxon>
        <taxon>Ecdysozoa</taxon>
        <taxon>Nematoda</taxon>
        <taxon>Chromadorea</taxon>
        <taxon>Rhabditida</taxon>
        <taxon>Rhabditina</taxon>
        <taxon>Rhabditomorpha</taxon>
        <taxon>Strongyloidea</taxon>
        <taxon>Heterorhabditidae</taxon>
        <taxon>Heterorhabditis</taxon>
    </lineage>
</organism>
<accession>A0A1I7XSS5</accession>
<feature type="transmembrane region" description="Helical" evidence="3">
    <location>
        <begin position="60"/>
        <end position="81"/>
    </location>
</feature>
<reference evidence="6" key="1">
    <citation type="submission" date="2016-11" db="UniProtKB">
        <authorList>
            <consortium name="WormBaseParasite"/>
        </authorList>
    </citation>
    <scope>IDENTIFICATION</scope>
</reference>
<evidence type="ECO:0000256" key="3">
    <source>
        <dbReference type="SAM" id="Phobius"/>
    </source>
</evidence>
<keyword evidence="3" id="KW-0812">Transmembrane</keyword>
<keyword evidence="3" id="KW-1133">Transmembrane helix</keyword>
<name>A0A1I7XSS5_HETBA</name>
<dbReference type="Pfam" id="PF05667">
    <property type="entry name" value="CCDC22_CC"/>
    <property type="match status" value="1"/>
</dbReference>
<dbReference type="PANTHER" id="PTHR15668:SF4">
    <property type="entry name" value="COILED-COIL DOMAIN-CONTAINING PROTEIN 22"/>
    <property type="match status" value="1"/>
</dbReference>
<sequence length="449" mass="52792">MQEIGLVKYFYKSYNNSMPTFLYSRSIWAIYPTSKDELSSFKLSANISQRFRTAMLITNWLKVYFIYFDVALDVLIFTISFRHYIQPSVFKEETEVFPLFSSRRDFWEAVSNDESRSWIANLICKDENTDNSSLIQTNMVVENKLTFKPRGRPVLYPKPTLLSMETPNLEDDVRFEQKRTDLVNLLSSVDSKKSEIKKKHSSVVQIKTKIYELKSRLNDNEDRLMVLLENPEAGKQKLLDFIDKSDARLVELEMEWSEASKNMEDSLRKIRREKTGIVTTLRSKISHNMDCVESLQKEMELQLALEQKLIAHLKQFHEPKLNRSGITRRIMEMTASIRKQHDEIDRRELKWLSQTLDRTFTIIEETLYKDTINHKGERAYKLFARAHTLCMDAIAAIEKNGIITRQTEKLIDLIELEKQKKVESQLERIIKDLHDVEEENKRLTALVNG</sequence>
<dbReference type="PANTHER" id="PTHR15668">
    <property type="entry name" value="JM1 PROTEIN"/>
    <property type="match status" value="1"/>
</dbReference>
<dbReference type="WBParaSite" id="Hba_20585">
    <property type="protein sequence ID" value="Hba_20585"/>
    <property type="gene ID" value="Hba_20585"/>
</dbReference>
<dbReference type="AlphaFoldDB" id="A0A1I7XSS5"/>
<dbReference type="GO" id="GO:0097602">
    <property type="term" value="F:cullin family protein binding"/>
    <property type="evidence" value="ECO:0007669"/>
    <property type="project" value="TreeGrafter"/>
</dbReference>
<evidence type="ECO:0000313" key="5">
    <source>
        <dbReference type="Proteomes" id="UP000095283"/>
    </source>
</evidence>
<evidence type="ECO:0000313" key="6">
    <source>
        <dbReference type="WBParaSite" id="Hba_20585"/>
    </source>
</evidence>
<dbReference type="InterPro" id="IPR048348">
    <property type="entry name" value="CCDC22_CC"/>
</dbReference>
<dbReference type="Proteomes" id="UP000095283">
    <property type="component" value="Unplaced"/>
</dbReference>
<keyword evidence="2" id="KW-0175">Coiled coil</keyword>
<dbReference type="InterPro" id="IPR008530">
    <property type="entry name" value="CCDC22"/>
</dbReference>
<dbReference type="GO" id="GO:2000060">
    <property type="term" value="P:positive regulation of ubiquitin-dependent protein catabolic process"/>
    <property type="evidence" value="ECO:0007669"/>
    <property type="project" value="TreeGrafter"/>
</dbReference>
<feature type="domain" description="CCDC22 coiled-coil" evidence="4">
    <location>
        <begin position="173"/>
        <end position="420"/>
    </location>
</feature>